<protein>
    <recommendedName>
        <fullName evidence="1">ESAT-6-like protein</fullName>
    </recommendedName>
</protein>
<evidence type="ECO:0000256" key="1">
    <source>
        <dbReference type="RuleBase" id="RU362001"/>
    </source>
</evidence>
<name>A0A143HCD6_9BACL</name>
<sequence length="98" mass="11344">MSGQIRMTPQELKSKATKYGSSSDQIRTILDELSNLQEQLRSEWEGKAFERFDDQFEQLKPKVKNFALLLNQIKDQLDQTADAVEQHDVQLSKNFGLQ</sequence>
<keyword evidence="3" id="KW-1185">Reference proteome</keyword>
<reference evidence="3" key="2">
    <citation type="submission" date="2016-03" db="EMBL/GenBank/DDBJ databases">
        <authorList>
            <person name="Ploux O."/>
        </authorList>
    </citation>
    <scope>NUCLEOTIDE SEQUENCE [LARGE SCALE GENOMIC DNA]</scope>
    <source>
        <strain evidence="3">PP9</strain>
    </source>
</reference>
<dbReference type="KEGG" id="rst:ATY39_07935"/>
<evidence type="ECO:0000313" key="2">
    <source>
        <dbReference type="EMBL" id="AMW99403.1"/>
    </source>
</evidence>
<dbReference type="Pfam" id="PF06013">
    <property type="entry name" value="WXG100"/>
    <property type="match status" value="1"/>
</dbReference>
<dbReference type="OrthoDB" id="4978934at2"/>
<reference evidence="2 3" key="1">
    <citation type="journal article" date="2016" name="Genome Announc.">
        <title>Whole-Genome Sequence of Rummeliibacillus stabekisii Strain PP9 Isolated from Antarctic Soil.</title>
        <authorList>
            <person name="da Mota F.F."/>
            <person name="Vollu R.E."/>
            <person name="Jurelevicius D."/>
            <person name="Seldin L."/>
        </authorList>
    </citation>
    <scope>NUCLEOTIDE SEQUENCE [LARGE SCALE GENOMIC DNA]</scope>
    <source>
        <strain evidence="2 3">PP9</strain>
    </source>
</reference>
<dbReference type="RefSeq" id="WP_066788245.1">
    <property type="nucleotide sequence ID" value="NZ_CP014806.1"/>
</dbReference>
<dbReference type="Proteomes" id="UP000076021">
    <property type="component" value="Chromosome"/>
</dbReference>
<evidence type="ECO:0000313" key="3">
    <source>
        <dbReference type="Proteomes" id="UP000076021"/>
    </source>
</evidence>
<dbReference type="STRING" id="241244.ATY39_07935"/>
<gene>
    <name evidence="2" type="ORF">ATY39_07935</name>
</gene>
<dbReference type="EMBL" id="CP014806">
    <property type="protein sequence ID" value="AMW99403.1"/>
    <property type="molecule type" value="Genomic_DNA"/>
</dbReference>
<dbReference type="Gene3D" id="1.10.287.1060">
    <property type="entry name" value="ESAT-6-like"/>
    <property type="match status" value="1"/>
</dbReference>
<accession>A0A143HCD6</accession>
<dbReference type="SUPFAM" id="SSF140453">
    <property type="entry name" value="EsxAB dimer-like"/>
    <property type="match status" value="1"/>
</dbReference>
<proteinExistence type="inferred from homology"/>
<organism evidence="2 3">
    <name type="scientific">Rummeliibacillus stabekisii</name>
    <dbReference type="NCBI Taxonomy" id="241244"/>
    <lineage>
        <taxon>Bacteria</taxon>
        <taxon>Bacillati</taxon>
        <taxon>Bacillota</taxon>
        <taxon>Bacilli</taxon>
        <taxon>Bacillales</taxon>
        <taxon>Caryophanaceae</taxon>
        <taxon>Rummeliibacillus</taxon>
    </lineage>
</organism>
<dbReference type="NCBIfam" id="TIGR03930">
    <property type="entry name" value="WXG100_ESAT6"/>
    <property type="match status" value="1"/>
</dbReference>
<dbReference type="AlphaFoldDB" id="A0A143HCD6"/>
<dbReference type="InterPro" id="IPR036689">
    <property type="entry name" value="ESAT-6-like_sf"/>
</dbReference>
<comment type="similarity">
    <text evidence="1">Belongs to the WXG100 family.</text>
</comment>
<dbReference type="InterPro" id="IPR010310">
    <property type="entry name" value="T7SS_ESAT-6-like"/>
</dbReference>